<proteinExistence type="predicted"/>
<sequence>MQPFEGLRPVLPAEGKGLKVNRQQPFRAGRLRHPNRFFRRAVRAGPRVISTVRHDGEFKRPLAAQFTKTIGIGCVSAEDDAFALALQDVAVVTAVPVIAPAGTPMADLKGLHTDSFASNLDLCPVTPSQ</sequence>
<protein>
    <submittedName>
        <fullName evidence="1">Uncharacterized protein</fullName>
    </submittedName>
</protein>
<reference evidence="1" key="1">
    <citation type="submission" date="2019-08" db="EMBL/GenBank/DDBJ databases">
        <authorList>
            <person name="Kucharzyk K."/>
            <person name="Murdoch R.W."/>
            <person name="Higgins S."/>
            <person name="Loffler F."/>
        </authorList>
    </citation>
    <scope>NUCLEOTIDE SEQUENCE</scope>
</reference>
<name>A0A645G0M4_9ZZZZ</name>
<evidence type="ECO:0000313" key="1">
    <source>
        <dbReference type="EMBL" id="MPN19419.1"/>
    </source>
</evidence>
<comment type="caution">
    <text evidence="1">The sequence shown here is derived from an EMBL/GenBank/DDBJ whole genome shotgun (WGS) entry which is preliminary data.</text>
</comment>
<organism evidence="1">
    <name type="scientific">bioreactor metagenome</name>
    <dbReference type="NCBI Taxonomy" id="1076179"/>
    <lineage>
        <taxon>unclassified sequences</taxon>
        <taxon>metagenomes</taxon>
        <taxon>ecological metagenomes</taxon>
    </lineage>
</organism>
<dbReference type="EMBL" id="VSSQ01066974">
    <property type="protein sequence ID" value="MPN19419.1"/>
    <property type="molecule type" value="Genomic_DNA"/>
</dbReference>
<dbReference type="AlphaFoldDB" id="A0A645G0M4"/>
<accession>A0A645G0M4</accession>
<gene>
    <name evidence="1" type="ORF">SDC9_166788</name>
</gene>